<dbReference type="AlphaFoldDB" id="A0A6J2L332"/>
<dbReference type="Proteomes" id="UP000504628">
    <property type="component" value="Chromosome 1"/>
</dbReference>
<dbReference type="KEGG" id="pdic:114492125"/>
<name>A0A6J2L332_9CHIR</name>
<evidence type="ECO:0000313" key="3">
    <source>
        <dbReference type="Proteomes" id="UP000504628"/>
    </source>
</evidence>
<organism evidence="3 5">
    <name type="scientific">Phyllostomus discolor</name>
    <name type="common">pale spear-nosed bat</name>
    <dbReference type="NCBI Taxonomy" id="89673"/>
    <lineage>
        <taxon>Eukaryota</taxon>
        <taxon>Metazoa</taxon>
        <taxon>Chordata</taxon>
        <taxon>Craniata</taxon>
        <taxon>Vertebrata</taxon>
        <taxon>Euteleostomi</taxon>
        <taxon>Mammalia</taxon>
        <taxon>Eutheria</taxon>
        <taxon>Laurasiatheria</taxon>
        <taxon>Chiroptera</taxon>
        <taxon>Yangochiroptera</taxon>
        <taxon>Phyllostomidae</taxon>
        <taxon>Phyllostominae</taxon>
        <taxon>Phyllostomus</taxon>
    </lineage>
</organism>
<sequence length="111" mass="13281">MADFALSSHRTVHPDRLWIWRMGVYVDENDRTWVPIKVQEEECPRVLMRQEDVSRGEPVRPSQLPPSVLPVMWQLYPGQRYRSSDYSFWRILYHIRVCGTEDLLLEQIPEP</sequence>
<evidence type="ECO:0000256" key="1">
    <source>
        <dbReference type="ARBA" id="ARBA00006399"/>
    </source>
</evidence>
<dbReference type="SUPFAM" id="SSF50904">
    <property type="entry name" value="Oncogene products"/>
    <property type="match status" value="1"/>
</dbReference>
<dbReference type="PANTHER" id="PTHR14060:SF4">
    <property type="entry name" value="T-CELL LEUKEMIA_LYMPHOMA PROTEIN 1A"/>
    <property type="match status" value="1"/>
</dbReference>
<evidence type="ECO:0000313" key="5">
    <source>
        <dbReference type="RefSeq" id="XP_028362117.1"/>
    </source>
</evidence>
<dbReference type="GeneID" id="114492125"/>
<keyword evidence="3" id="KW-1185">Reference proteome</keyword>
<dbReference type="Pfam" id="PF01840">
    <property type="entry name" value="TCL1_MTCP1"/>
    <property type="match status" value="1"/>
</dbReference>
<dbReference type="CTD" id="8115"/>
<proteinExistence type="inferred from homology"/>
<dbReference type="Gene3D" id="2.40.15.10">
    <property type="entry name" value="TCL1/MTCP1"/>
    <property type="match status" value="1"/>
</dbReference>
<dbReference type="InterPro" id="IPR004832">
    <property type="entry name" value="TCL1_MTCP1"/>
</dbReference>
<reference evidence="5" key="2">
    <citation type="submission" date="2025-04" db="UniProtKB">
        <authorList>
            <consortium name="RefSeq"/>
        </authorList>
    </citation>
    <scope>IDENTIFICATION</scope>
    <source>
        <tissue evidence="5">Muscle</tissue>
    </source>
</reference>
<dbReference type="InterPro" id="IPR036672">
    <property type="entry name" value="TCL1_MTCP1_sf"/>
</dbReference>
<dbReference type="GO" id="GO:0043539">
    <property type="term" value="F:protein serine/threonine kinase activator activity"/>
    <property type="evidence" value="ECO:0007669"/>
    <property type="project" value="InterPro"/>
</dbReference>
<dbReference type="Proteomes" id="UP000664940">
    <property type="component" value="Unassembled WGS sequence"/>
</dbReference>
<comment type="similarity">
    <text evidence="1">Belongs to the TCL1 family.</text>
</comment>
<dbReference type="OrthoDB" id="9834674at2759"/>
<protein>
    <submittedName>
        <fullName evidence="5">T-cell leukemia/lymphoma protein 1A</fullName>
    </submittedName>
</protein>
<evidence type="ECO:0000313" key="2">
    <source>
        <dbReference type="EMBL" id="KAF6128655.1"/>
    </source>
</evidence>
<dbReference type="PANTHER" id="PTHR14060">
    <property type="entry name" value="PROTEIN P13 MTCP-1"/>
    <property type="match status" value="1"/>
</dbReference>
<evidence type="ECO:0000313" key="4">
    <source>
        <dbReference type="Proteomes" id="UP000664940"/>
    </source>
</evidence>
<accession>A0A6J2L332</accession>
<gene>
    <name evidence="5" type="primary">TCL1A</name>
    <name evidence="2" type="ORF">HJG60_000541</name>
</gene>
<reference evidence="2 4" key="1">
    <citation type="journal article" date="2020" name="Nature">
        <title>Six reference-quality genomes reveal evolution of bat adaptations.</title>
        <authorList>
            <person name="Jebb D."/>
            <person name="Huang Z."/>
            <person name="Pippel M."/>
            <person name="Hughes G.M."/>
            <person name="Lavrichenko K."/>
            <person name="Devanna P."/>
            <person name="Winkler S."/>
            <person name="Jermiin L.S."/>
            <person name="Skirmuntt E.C."/>
            <person name="Katzourakis A."/>
            <person name="Burkitt-Gray L."/>
            <person name="Ray D.A."/>
            <person name="Sullivan K.A.M."/>
            <person name="Roscito J.G."/>
            <person name="Kirilenko B.M."/>
            <person name="Davalos L.M."/>
            <person name="Corthals A.P."/>
            <person name="Power M.L."/>
            <person name="Jones G."/>
            <person name="Ransome R.D."/>
            <person name="Dechmann D.K.N."/>
            <person name="Locatelli A.G."/>
            <person name="Puechmaille S.J."/>
            <person name="Fedrigo O."/>
            <person name="Jarvis E.D."/>
            <person name="Hiller M."/>
            <person name="Vernes S.C."/>
            <person name="Myers E.W."/>
            <person name="Teeling E.C."/>
        </authorList>
    </citation>
    <scope>NUCLEOTIDE SEQUENCE [LARGE SCALE GENOMIC DNA]</scope>
    <source>
        <strain evidence="2">Bat1K_MPI-CBG_1</strain>
    </source>
</reference>
<dbReference type="EMBL" id="JABVXQ010000001">
    <property type="protein sequence ID" value="KAF6128655.1"/>
    <property type="molecule type" value="Genomic_DNA"/>
</dbReference>
<dbReference type="RefSeq" id="XP_028362117.1">
    <property type="nucleotide sequence ID" value="XM_028506316.1"/>
</dbReference>